<evidence type="ECO:0000313" key="1">
    <source>
        <dbReference type="EnsemblMetazoa" id="GAUT034936-PA"/>
    </source>
</evidence>
<reference evidence="1" key="1">
    <citation type="submission" date="2020-05" db="UniProtKB">
        <authorList>
            <consortium name="EnsemblMetazoa"/>
        </authorList>
    </citation>
    <scope>IDENTIFICATION</scope>
    <source>
        <strain evidence="1">TTRI</strain>
    </source>
</reference>
<name>A0A1A9VEN7_GLOAU</name>
<proteinExistence type="predicted"/>
<dbReference type="EnsemblMetazoa" id="GAUT034936-RA">
    <property type="protein sequence ID" value="GAUT034936-PA"/>
    <property type="gene ID" value="GAUT034936"/>
</dbReference>
<keyword evidence="2" id="KW-1185">Reference proteome</keyword>
<sequence>MTHGTGRSISISAYKGCGKFIGRKVLPVIGLRSCFRYLHLGNEMGRPLISTSHFPLNSLIEHCIPDDIPNLVEALVNPVVYQNELEKHGKQLSIIFVAATQPTF</sequence>
<accession>A0A1A9VEN7</accession>
<dbReference type="VEuPathDB" id="VectorBase:GAUT034936"/>
<dbReference type="AlphaFoldDB" id="A0A1A9VEN7"/>
<dbReference type="InterPro" id="IPR035892">
    <property type="entry name" value="C2_domain_sf"/>
</dbReference>
<dbReference type="Gene3D" id="2.60.40.150">
    <property type="entry name" value="C2 domain"/>
    <property type="match status" value="1"/>
</dbReference>
<protein>
    <submittedName>
        <fullName evidence="1">Uncharacterized protein</fullName>
    </submittedName>
</protein>
<dbReference type="Proteomes" id="UP000078200">
    <property type="component" value="Unassembled WGS sequence"/>
</dbReference>
<organism evidence="1 2">
    <name type="scientific">Glossina austeni</name>
    <name type="common">Savannah tsetse fly</name>
    <dbReference type="NCBI Taxonomy" id="7395"/>
    <lineage>
        <taxon>Eukaryota</taxon>
        <taxon>Metazoa</taxon>
        <taxon>Ecdysozoa</taxon>
        <taxon>Arthropoda</taxon>
        <taxon>Hexapoda</taxon>
        <taxon>Insecta</taxon>
        <taxon>Pterygota</taxon>
        <taxon>Neoptera</taxon>
        <taxon>Endopterygota</taxon>
        <taxon>Diptera</taxon>
        <taxon>Brachycera</taxon>
        <taxon>Muscomorpha</taxon>
        <taxon>Hippoboscoidea</taxon>
        <taxon>Glossinidae</taxon>
        <taxon>Glossina</taxon>
    </lineage>
</organism>
<dbReference type="STRING" id="7395.A0A1A9VEN7"/>
<evidence type="ECO:0000313" key="2">
    <source>
        <dbReference type="Proteomes" id="UP000078200"/>
    </source>
</evidence>